<sequence>MALVLEQSFPLGRFHATRWNQNPFEDPYGEWPPSPWRLLRALAARWFQYSRETGDSDDALRNRVLSKLARQAPCFRLPENTWRGRAIHQYHPVGLEEQYKYKKVPGSAKQVLDYSFKQVGTTLVQDHYRVITRLDPVYWIWEATELDSQEERLLSQVLQRLLYFGRAESYCRFQIVDDGRTITPNCRLERIAGTGNPVLVAIPDRELNLESLLAVTDSDQLKQRRIPPGTAWYYATIPTKKPVRPVPMTRRRYPPDVRVLQFAVGGRVYPPEAHWVKLTERFREEVIRQRCFQVSDRRTTRYGELTDEERDALSLIRGLDGAGNRVDGQTTAFFALIPDAEGLATRLICWRNSPFTDDEIDAFLAATELPLAWERGSMDWQIRLVVLPFSVPPPADYWSPAQVWQSVTPFVLPAGRQRFRRNGRRRPGETPEACLRKLLVRFGLPEPLVEGVEGGSTWTTIHETPPERQRRSEERGTRMRPGYRFRLQFGQPVPGPLCVGHSCHFGLGLFRRAT</sequence>
<evidence type="ECO:0000313" key="3">
    <source>
        <dbReference type="Proteomes" id="UP000542342"/>
    </source>
</evidence>
<gene>
    <name evidence="2" type="primary">cas5u6u</name>
    <name evidence="2" type="ORF">H0921_00745</name>
</gene>
<dbReference type="InterPro" id="IPR019089">
    <property type="entry name" value="Cas_GSU0054"/>
</dbReference>
<evidence type="ECO:0000256" key="1">
    <source>
        <dbReference type="SAM" id="MobiDB-lite"/>
    </source>
</evidence>
<keyword evidence="3" id="KW-1185">Reference proteome</keyword>
<evidence type="ECO:0000313" key="2">
    <source>
        <dbReference type="EMBL" id="MBA2224685.1"/>
    </source>
</evidence>
<proteinExistence type="predicted"/>
<dbReference type="RefSeq" id="WP_194536117.1">
    <property type="nucleotide sequence ID" value="NZ_JACEFB010000001.1"/>
</dbReference>
<reference evidence="2 3" key="1">
    <citation type="submission" date="2020-07" db="EMBL/GenBank/DDBJ databases">
        <title>Thermogemmata thermophila gen. nov., sp. nov., a novel moderate thermophilic planctomycete from a Kamchatka hot spring.</title>
        <authorList>
            <person name="Elcheninov A.G."/>
            <person name="Podosokorskaya O.A."/>
            <person name="Kovaleva O.L."/>
            <person name="Novikov A."/>
            <person name="Bonch-Osmolovskaya E.A."/>
            <person name="Toshchakov S.V."/>
            <person name="Kublanov I.V."/>
        </authorList>
    </citation>
    <scope>NUCLEOTIDE SEQUENCE [LARGE SCALE GENOMIC DNA]</scope>
    <source>
        <strain evidence="2 3">2918</strain>
    </source>
</reference>
<dbReference type="AlphaFoldDB" id="A0A7V8VAW8"/>
<dbReference type="NCBIfam" id="TIGR02165">
    <property type="entry name" value="cas5_6_GSU0054"/>
    <property type="match status" value="1"/>
</dbReference>
<feature type="compositionally biased region" description="Basic and acidic residues" evidence="1">
    <location>
        <begin position="464"/>
        <end position="477"/>
    </location>
</feature>
<comment type="caution">
    <text evidence="2">The sequence shown here is derived from an EMBL/GenBank/DDBJ whole genome shotgun (WGS) entry which is preliminary data.</text>
</comment>
<feature type="region of interest" description="Disordered" evidence="1">
    <location>
        <begin position="456"/>
        <end position="477"/>
    </location>
</feature>
<dbReference type="Proteomes" id="UP000542342">
    <property type="component" value="Unassembled WGS sequence"/>
</dbReference>
<protein>
    <submittedName>
        <fullName evidence="2">Type I-U CRISPR-associated protein Cas5/Cas6</fullName>
    </submittedName>
</protein>
<accession>A0A7V8VAW8</accession>
<dbReference type="EMBL" id="JACEFB010000001">
    <property type="protein sequence ID" value="MBA2224685.1"/>
    <property type="molecule type" value="Genomic_DNA"/>
</dbReference>
<organism evidence="2 3">
    <name type="scientific">Thermogemmata fonticola</name>
    <dbReference type="NCBI Taxonomy" id="2755323"/>
    <lineage>
        <taxon>Bacteria</taxon>
        <taxon>Pseudomonadati</taxon>
        <taxon>Planctomycetota</taxon>
        <taxon>Planctomycetia</taxon>
        <taxon>Gemmatales</taxon>
        <taxon>Gemmataceae</taxon>
        <taxon>Thermogemmata</taxon>
    </lineage>
</organism>
<name>A0A7V8VAW8_9BACT</name>